<name>A0A097ZPI1_9VIRU</name>
<dbReference type="RefSeq" id="YP_010084000.1">
    <property type="nucleotide sequence ID" value="NC_055054.1"/>
</dbReference>
<feature type="transmembrane region" description="Helical" evidence="1">
    <location>
        <begin position="56"/>
        <end position="81"/>
    </location>
</feature>
<evidence type="ECO:0000313" key="2">
    <source>
        <dbReference type="EMBL" id="BAP81900.1"/>
    </source>
</evidence>
<dbReference type="GeneID" id="65073027"/>
<keyword evidence="1" id="KW-0812">Transmembrane</keyword>
<keyword evidence="1" id="KW-1133">Transmembrane helix</keyword>
<organism evidence="2 3">
    <name type="scientific">Ralstonia phage RS611</name>
    <dbReference type="NCBI Taxonomy" id="1497850"/>
    <lineage>
        <taxon>Viruses</taxon>
        <taxon>Monodnaviria</taxon>
        <taxon>Loebvirae</taxon>
        <taxon>Hofneiviricota</taxon>
        <taxon>Faserviricetes</taxon>
        <taxon>Tubulavirales</taxon>
        <taxon>Inoviridae</taxon>
        <taxon>Restivirus</taxon>
        <taxon>Restivirus RSS1</taxon>
    </lineage>
</organism>
<protein>
    <recommendedName>
        <fullName evidence="4">DUF2523 domain-containing protein</fullName>
    </recommendedName>
</protein>
<accession>A0A097ZPI1</accession>
<feature type="transmembrane region" description="Helical" evidence="1">
    <location>
        <begin position="27"/>
        <end position="44"/>
    </location>
</feature>
<keyword evidence="1" id="KW-0472">Membrane</keyword>
<dbReference type="InterPro" id="IPR019670">
    <property type="entry name" value="DUF2523"/>
</dbReference>
<dbReference type="Proteomes" id="UP000030048">
    <property type="component" value="Segment"/>
</dbReference>
<reference evidence="2 3" key="1">
    <citation type="submission" date="2014-04" db="EMBL/GenBank/DDBJ databases">
        <title>Complete genome sequence of a filamentous bacteriophage RS611 that is infectious to phytopathogen Ralstonia solanacearum.</title>
        <authorList>
            <person name="Van T.T.B."/>
            <person name="Yoshida S."/>
            <person name="Miki K."/>
            <person name="Kondo A."/>
            <person name="Kamei K."/>
        </authorList>
    </citation>
    <scope>NUCLEOTIDE SEQUENCE [LARGE SCALE GENOMIC DNA]</scope>
</reference>
<proteinExistence type="predicted"/>
<evidence type="ECO:0000313" key="3">
    <source>
        <dbReference type="Proteomes" id="UP000030048"/>
    </source>
</evidence>
<evidence type="ECO:0008006" key="4">
    <source>
        <dbReference type="Google" id="ProtNLM"/>
    </source>
</evidence>
<evidence type="ECO:0000256" key="1">
    <source>
        <dbReference type="SAM" id="Phobius"/>
    </source>
</evidence>
<sequence>MMPLAGFLMALVGPLARQLLVSLGIGLITYVGLDAAVSAALGAAKSSLAGMPAVAAAILARGGVFTGLSIIAGGITARISMITLKRLGKLT</sequence>
<dbReference type="KEGG" id="vg:65073027"/>
<dbReference type="Pfam" id="PF10734">
    <property type="entry name" value="DUF2523"/>
    <property type="match status" value="1"/>
</dbReference>
<dbReference type="EMBL" id="AB931172">
    <property type="protein sequence ID" value="BAP81900.1"/>
    <property type="molecule type" value="Genomic_DNA"/>
</dbReference>